<dbReference type="SUPFAM" id="SSF47090">
    <property type="entry name" value="PGBD-like"/>
    <property type="match status" value="2"/>
</dbReference>
<evidence type="ECO:0000313" key="3">
    <source>
        <dbReference type="Proteomes" id="UP001442494"/>
    </source>
</evidence>
<dbReference type="RefSeq" id="WP_199295435.1">
    <property type="nucleotide sequence ID" value="NZ_JAMPKK010000005.1"/>
</dbReference>
<organism evidence="2 3">
    <name type="scientific">Funiculus sociatus GB2-A5</name>
    <dbReference type="NCBI Taxonomy" id="2933946"/>
    <lineage>
        <taxon>Bacteria</taxon>
        <taxon>Bacillati</taxon>
        <taxon>Cyanobacteriota</taxon>
        <taxon>Cyanophyceae</taxon>
        <taxon>Coleofasciculales</taxon>
        <taxon>Coleofasciculaceae</taxon>
        <taxon>Funiculus</taxon>
    </lineage>
</organism>
<evidence type="ECO:0000313" key="2">
    <source>
        <dbReference type="EMBL" id="MEP0863649.1"/>
    </source>
</evidence>
<dbReference type="Pfam" id="PF01471">
    <property type="entry name" value="PG_binding_1"/>
    <property type="match status" value="2"/>
</dbReference>
<evidence type="ECO:0000259" key="1">
    <source>
        <dbReference type="Pfam" id="PF01471"/>
    </source>
</evidence>
<proteinExistence type="predicted"/>
<sequence>MQSAKEFEAMTPQAAAATAIQKPVLRRGSRGSAVLELQQLLARWGYYATPFDEVFDVPVENAVKAFQHRVFLVEDGIVGAKTWQGLFSGAPVDMPVLQLGSRGEAVKTVQKVLQLNSDGIFGPITQNAIKTFQTSRNLVADGIVGSRTWFELSKLPH</sequence>
<comment type="caution">
    <text evidence="2">The sequence shown here is derived from an EMBL/GenBank/DDBJ whole genome shotgun (WGS) entry which is preliminary data.</text>
</comment>
<gene>
    <name evidence="2" type="ORF">NDI37_04100</name>
</gene>
<dbReference type="Proteomes" id="UP001442494">
    <property type="component" value="Unassembled WGS sequence"/>
</dbReference>
<keyword evidence="3" id="KW-1185">Reference proteome</keyword>
<protein>
    <submittedName>
        <fullName evidence="2">Peptidoglycan-binding protein</fullName>
    </submittedName>
</protein>
<dbReference type="EMBL" id="JAMPKK010000005">
    <property type="protein sequence ID" value="MEP0863649.1"/>
    <property type="molecule type" value="Genomic_DNA"/>
</dbReference>
<dbReference type="Gene3D" id="1.10.101.10">
    <property type="entry name" value="PGBD-like superfamily/PGBD"/>
    <property type="match status" value="2"/>
</dbReference>
<dbReference type="InterPro" id="IPR002477">
    <property type="entry name" value="Peptidoglycan-bd-like"/>
</dbReference>
<dbReference type="InterPro" id="IPR036366">
    <property type="entry name" value="PGBDSf"/>
</dbReference>
<reference evidence="2 3" key="1">
    <citation type="submission" date="2022-04" db="EMBL/GenBank/DDBJ databases">
        <title>Positive selection, recombination, and allopatry shape intraspecific diversity of widespread and dominant cyanobacteria.</title>
        <authorList>
            <person name="Wei J."/>
            <person name="Shu W."/>
            <person name="Hu C."/>
        </authorList>
    </citation>
    <scope>NUCLEOTIDE SEQUENCE [LARGE SCALE GENOMIC DNA]</scope>
    <source>
        <strain evidence="2 3">GB2-A5</strain>
    </source>
</reference>
<dbReference type="InterPro" id="IPR036365">
    <property type="entry name" value="PGBD-like_sf"/>
</dbReference>
<feature type="domain" description="Peptidoglycan binding-like" evidence="1">
    <location>
        <begin position="103"/>
        <end position="149"/>
    </location>
</feature>
<name>A0ABV0JKW1_9CYAN</name>
<accession>A0ABV0JKW1</accession>
<feature type="domain" description="Peptidoglycan binding-like" evidence="1">
    <location>
        <begin position="30"/>
        <end position="84"/>
    </location>
</feature>